<dbReference type="AlphaFoldDB" id="A0AAD9IHT5"/>
<evidence type="ECO:0000256" key="2">
    <source>
        <dbReference type="ARBA" id="ARBA00008828"/>
    </source>
</evidence>
<keyword evidence="5" id="KW-0256">Endoplasmic reticulum</keyword>
<evidence type="ECO:0000256" key="7">
    <source>
        <dbReference type="ARBA" id="ARBA00023136"/>
    </source>
</evidence>
<dbReference type="Pfam" id="PF05004">
    <property type="entry name" value="IFRD"/>
    <property type="match status" value="1"/>
</dbReference>
<protein>
    <recommendedName>
        <fullName evidence="10">Interferon-related developmental regulator N-terminal domain-containing protein</fullName>
    </recommendedName>
</protein>
<feature type="compositionally biased region" description="Basic and acidic residues" evidence="8">
    <location>
        <begin position="195"/>
        <end position="204"/>
    </location>
</feature>
<keyword evidence="6" id="KW-1133">Transmembrane helix</keyword>
<feature type="region of interest" description="Disordered" evidence="8">
    <location>
        <begin position="195"/>
        <end position="218"/>
    </location>
</feature>
<gene>
    <name evidence="11" type="ORF">QBZ16_003564</name>
</gene>
<evidence type="ECO:0000256" key="9">
    <source>
        <dbReference type="SAM" id="SignalP"/>
    </source>
</evidence>
<evidence type="ECO:0000256" key="4">
    <source>
        <dbReference type="ARBA" id="ARBA00022729"/>
    </source>
</evidence>
<dbReference type="Pfam" id="PF03896">
    <property type="entry name" value="TRAP_alpha"/>
    <property type="match status" value="1"/>
</dbReference>
<reference evidence="11" key="1">
    <citation type="submission" date="2021-01" db="EMBL/GenBank/DDBJ databases">
        <authorList>
            <person name="Eckstrom K.M.E."/>
        </authorList>
    </citation>
    <scope>NUCLEOTIDE SEQUENCE</scope>
    <source>
        <strain evidence="11">UVCC 0001</strain>
    </source>
</reference>
<accession>A0AAD9IHT5</accession>
<feature type="domain" description="Interferon-related developmental regulator N-terminal" evidence="10">
    <location>
        <begin position="230"/>
        <end position="540"/>
    </location>
</feature>
<feature type="chain" id="PRO_5041918638" description="Interferon-related developmental regulator N-terminal domain-containing protein" evidence="9">
    <location>
        <begin position="20"/>
        <end position="653"/>
    </location>
</feature>
<evidence type="ECO:0000256" key="6">
    <source>
        <dbReference type="ARBA" id="ARBA00022989"/>
    </source>
</evidence>
<dbReference type="InterPro" id="IPR005595">
    <property type="entry name" value="TRAP_alpha"/>
</dbReference>
<organism evidence="11 12">
    <name type="scientific">Prototheca wickerhamii</name>
    <dbReference type="NCBI Taxonomy" id="3111"/>
    <lineage>
        <taxon>Eukaryota</taxon>
        <taxon>Viridiplantae</taxon>
        <taxon>Chlorophyta</taxon>
        <taxon>core chlorophytes</taxon>
        <taxon>Trebouxiophyceae</taxon>
        <taxon>Chlorellales</taxon>
        <taxon>Chlorellaceae</taxon>
        <taxon>Prototheca</taxon>
    </lineage>
</organism>
<comment type="similarity">
    <text evidence="2">Belongs to the IFRD family.</text>
</comment>
<keyword evidence="4 9" id="KW-0732">Signal</keyword>
<dbReference type="SUPFAM" id="SSF48371">
    <property type="entry name" value="ARM repeat"/>
    <property type="match status" value="1"/>
</dbReference>
<dbReference type="InterPro" id="IPR016024">
    <property type="entry name" value="ARM-type_fold"/>
</dbReference>
<comment type="subcellular location">
    <subcellularLocation>
        <location evidence="1">Endoplasmic reticulum membrane</location>
        <topology evidence="1">Single-pass type I membrane protein</topology>
    </subcellularLocation>
</comment>
<evidence type="ECO:0000313" key="12">
    <source>
        <dbReference type="Proteomes" id="UP001255856"/>
    </source>
</evidence>
<feature type="signal peptide" evidence="9">
    <location>
        <begin position="1"/>
        <end position="19"/>
    </location>
</feature>
<keyword evidence="12" id="KW-1185">Reference proteome</keyword>
<evidence type="ECO:0000313" key="11">
    <source>
        <dbReference type="EMBL" id="KAK2078724.1"/>
    </source>
</evidence>
<dbReference type="Proteomes" id="UP001255856">
    <property type="component" value="Unassembled WGS sequence"/>
</dbReference>
<dbReference type="EMBL" id="JASFZW010000004">
    <property type="protein sequence ID" value="KAK2078724.1"/>
    <property type="molecule type" value="Genomic_DNA"/>
</dbReference>
<dbReference type="GO" id="GO:0005789">
    <property type="term" value="C:endoplasmic reticulum membrane"/>
    <property type="evidence" value="ECO:0007669"/>
    <property type="project" value="UniProtKB-SubCell"/>
</dbReference>
<evidence type="ECO:0000256" key="5">
    <source>
        <dbReference type="ARBA" id="ARBA00022824"/>
    </source>
</evidence>
<dbReference type="InterPro" id="IPR039777">
    <property type="entry name" value="IFRD"/>
</dbReference>
<dbReference type="PANTHER" id="PTHR12354:SF1">
    <property type="entry name" value="INTERFERON-RELATED DEVELOPMENTAL REGULATOR 1"/>
    <property type="match status" value="1"/>
</dbReference>
<dbReference type="InterPro" id="IPR007701">
    <property type="entry name" value="Interferon-rel_develop_reg_N"/>
</dbReference>
<evidence type="ECO:0000259" key="10">
    <source>
        <dbReference type="Pfam" id="PF05004"/>
    </source>
</evidence>
<sequence length="653" mass="70771">MARALFVLALTLGVAFAAADVEVKHWFPENPTGEFVAGTTVKSVLGVHNAGSSSLNVSYASAQLFWPTEPSSPIYNFTSQASDWVAGPLYLYDVPLAAGQEASVEYALAFHKDLPPREFQLVIFLYTPGEPGAFAPHVAYNQTISVVEPALWIDFQLIGLYLIGLATLAGLGYLGFEYAKKQGYIKKQRKSKLRKDTGPVDKSDYLQGTHASSDAGDDLASMSGWSSLDGRSSTGSAAEVDLEEFSDEPFERALEDLYEKRATTREQALARLIALLSARWQYEECALREETLFQSFLRAVRRGKGSEARLGARGLALFAVTMGPGPAAERMYKEASAVLEPLVLTGRNPLDRVAAIDALCMMCFVSAETPEDALAAMDLLARVYSAGTCPEAVRAAAVRAWTLLLTSVPAWKLNASWVEGHLATLGVLLRADSVAVRAAAGEAVSLLFDLGNLASLADTQGATSPGSPTAALSPRLGGAAAAPAAPAAHRPRSGLSVESLEDITSRIQDLSTNRGDAARRSQKERAELKATFRVIQSSMEGGDVPTQKIKLRHGDVLVIDALVPSIQLNAFRRFLAEGFQTHMQASCCRGVENPLMHEIFEYEPRQEASEKLTPLEKRLYRSPASYESKARSADRKRERQIMSSYKASMLSHE</sequence>
<proteinExistence type="inferred from homology"/>
<keyword evidence="3" id="KW-0812">Transmembrane</keyword>
<name>A0AAD9IHT5_PROWI</name>
<evidence type="ECO:0000256" key="8">
    <source>
        <dbReference type="SAM" id="MobiDB-lite"/>
    </source>
</evidence>
<evidence type="ECO:0000256" key="3">
    <source>
        <dbReference type="ARBA" id="ARBA00022692"/>
    </source>
</evidence>
<comment type="caution">
    <text evidence="11">The sequence shown here is derived from an EMBL/GenBank/DDBJ whole genome shotgun (WGS) entry which is preliminary data.</text>
</comment>
<dbReference type="PANTHER" id="PTHR12354">
    <property type="entry name" value="INTERFERON-RELATED DEVELOPMENTAL REGULATOR"/>
    <property type="match status" value="1"/>
</dbReference>
<evidence type="ECO:0000256" key="1">
    <source>
        <dbReference type="ARBA" id="ARBA00004115"/>
    </source>
</evidence>
<keyword evidence="7" id="KW-0472">Membrane</keyword>